<keyword evidence="3" id="KW-1185">Reference proteome</keyword>
<dbReference type="Proteomes" id="UP000036947">
    <property type="component" value="Unassembled WGS sequence"/>
</dbReference>
<feature type="non-terminal residue" evidence="2">
    <location>
        <position position="289"/>
    </location>
</feature>
<protein>
    <submittedName>
        <fullName evidence="2">Uncharacterized protein</fullName>
    </submittedName>
</protein>
<comment type="caution">
    <text evidence="2">The sequence shown here is derived from an EMBL/GenBank/DDBJ whole genome shotgun (WGS) entry which is preliminary data.</text>
</comment>
<evidence type="ECO:0000256" key="1">
    <source>
        <dbReference type="SAM" id="MobiDB-lite"/>
    </source>
</evidence>
<gene>
    <name evidence="2" type="ORF">TOPH_09236</name>
</gene>
<proteinExistence type="predicted"/>
<evidence type="ECO:0000313" key="3">
    <source>
        <dbReference type="Proteomes" id="UP000036947"/>
    </source>
</evidence>
<feature type="region of interest" description="Disordered" evidence="1">
    <location>
        <begin position="156"/>
        <end position="179"/>
    </location>
</feature>
<accession>A0A0L0MW41</accession>
<organism evidence="2 3">
    <name type="scientific">Tolypocladium ophioglossoides (strain CBS 100239)</name>
    <name type="common">Snaketongue truffleclub</name>
    <name type="synonym">Elaphocordyceps ophioglossoides</name>
    <dbReference type="NCBI Taxonomy" id="1163406"/>
    <lineage>
        <taxon>Eukaryota</taxon>
        <taxon>Fungi</taxon>
        <taxon>Dikarya</taxon>
        <taxon>Ascomycota</taxon>
        <taxon>Pezizomycotina</taxon>
        <taxon>Sordariomycetes</taxon>
        <taxon>Hypocreomycetidae</taxon>
        <taxon>Hypocreales</taxon>
        <taxon>Ophiocordycipitaceae</taxon>
        <taxon>Tolypocladium</taxon>
    </lineage>
</organism>
<reference evidence="2 3" key="1">
    <citation type="journal article" date="2015" name="BMC Genomics">
        <title>The genome of the truffle-parasite Tolypocladium ophioglossoides and the evolution of antifungal peptaibiotics.</title>
        <authorList>
            <person name="Quandt C.A."/>
            <person name="Bushley K.E."/>
            <person name="Spatafora J.W."/>
        </authorList>
    </citation>
    <scope>NUCLEOTIDE SEQUENCE [LARGE SCALE GENOMIC DNA]</scope>
    <source>
        <strain evidence="2 3">CBS 100239</strain>
    </source>
</reference>
<sequence>MSPSLTTDLFGRPEDLQRVKAEIRIAKAVVEVVDCLEKGKSVLQKPNLRKKTYEGLPEFLAFVFGSKHARAGQLSEFGWVSLLFSAHSFTAKQIRDLPEEKFKVLLSGINTYVQTQGIEDLVRRQDVVNRAHAADRHDLNNPRLQNFFSALPPKLKARKRERGSSPMSQDIQATKRGCQDAVIPDQPSPLLSRGAADSPRASLSHCRTQSQLESGVVYYEQPGDIYYILGQFDNIAAFGEPLCSVLKPRAATSASMILSANPWRDGFICFKTMIRPVQPFTVGFTGAYL</sequence>
<dbReference type="EMBL" id="LFRF01000080">
    <property type="protein sequence ID" value="KND86138.1"/>
    <property type="molecule type" value="Genomic_DNA"/>
</dbReference>
<dbReference type="AlphaFoldDB" id="A0A0L0MW41"/>
<evidence type="ECO:0000313" key="2">
    <source>
        <dbReference type="EMBL" id="KND86138.1"/>
    </source>
</evidence>
<name>A0A0L0MW41_TOLOC</name>